<sequence length="108" mass="12076">MTMLIEQSSMCCSSVLTLSQLKLLRSGRAAPNRYFAFGKNRARRPLGLAELCSEPENRKTTRSNKQAKACQLLETMQSMHTLPYDRFGTPVSAKRTGQGLPKPTNRSK</sequence>
<organism evidence="2 3">
    <name type="scientific">Rhizobium halophytocola</name>
    <dbReference type="NCBI Taxonomy" id="735519"/>
    <lineage>
        <taxon>Bacteria</taxon>
        <taxon>Pseudomonadati</taxon>
        <taxon>Pseudomonadota</taxon>
        <taxon>Alphaproteobacteria</taxon>
        <taxon>Hyphomicrobiales</taxon>
        <taxon>Rhizobiaceae</taxon>
        <taxon>Rhizobium/Agrobacterium group</taxon>
        <taxon>Rhizobium</taxon>
    </lineage>
</organism>
<feature type="region of interest" description="Disordered" evidence="1">
    <location>
        <begin position="83"/>
        <end position="108"/>
    </location>
</feature>
<proteinExistence type="predicted"/>
<evidence type="ECO:0000256" key="1">
    <source>
        <dbReference type="SAM" id="MobiDB-lite"/>
    </source>
</evidence>
<gene>
    <name evidence="2" type="ORF">J2Z17_005052</name>
</gene>
<evidence type="ECO:0000313" key="3">
    <source>
        <dbReference type="Proteomes" id="UP000759443"/>
    </source>
</evidence>
<accession>A0ABS4E6M6</accession>
<name>A0ABS4E6M6_9HYPH</name>
<comment type="caution">
    <text evidence="2">The sequence shown here is derived from an EMBL/GenBank/DDBJ whole genome shotgun (WGS) entry which is preliminary data.</text>
</comment>
<reference evidence="2 3" key="1">
    <citation type="submission" date="2021-03" db="EMBL/GenBank/DDBJ databases">
        <title>Genomic Encyclopedia of Type Strains, Phase IV (KMG-IV): sequencing the most valuable type-strain genomes for metagenomic binning, comparative biology and taxonomic classification.</title>
        <authorList>
            <person name="Goeker M."/>
        </authorList>
    </citation>
    <scope>NUCLEOTIDE SEQUENCE [LARGE SCALE GENOMIC DNA]</scope>
    <source>
        <strain evidence="2 3">DSM 21600</strain>
    </source>
</reference>
<keyword evidence="3" id="KW-1185">Reference proteome</keyword>
<protein>
    <submittedName>
        <fullName evidence="2">Uncharacterized protein</fullName>
    </submittedName>
</protein>
<dbReference type="RefSeq" id="WP_209949558.1">
    <property type="nucleotide sequence ID" value="NZ_JAGGJU010000022.1"/>
</dbReference>
<dbReference type="Proteomes" id="UP000759443">
    <property type="component" value="Unassembled WGS sequence"/>
</dbReference>
<dbReference type="EMBL" id="JAGGJU010000022">
    <property type="protein sequence ID" value="MBP1853589.1"/>
    <property type="molecule type" value="Genomic_DNA"/>
</dbReference>
<evidence type="ECO:0000313" key="2">
    <source>
        <dbReference type="EMBL" id="MBP1853589.1"/>
    </source>
</evidence>